<organism evidence="1 2">
    <name type="scientific">SAR324 cluster bacterium</name>
    <dbReference type="NCBI Taxonomy" id="2024889"/>
    <lineage>
        <taxon>Bacteria</taxon>
        <taxon>Deltaproteobacteria</taxon>
        <taxon>SAR324 cluster</taxon>
    </lineage>
</organism>
<dbReference type="Proteomes" id="UP000524246">
    <property type="component" value="Unassembled WGS sequence"/>
</dbReference>
<accession>A0A7X9IKM4</accession>
<dbReference type="AlphaFoldDB" id="A0A7X9IKM4"/>
<gene>
    <name evidence="1" type="ORF">GYA55_13930</name>
</gene>
<evidence type="ECO:0000313" key="2">
    <source>
        <dbReference type="Proteomes" id="UP000524246"/>
    </source>
</evidence>
<proteinExistence type="predicted"/>
<sequence>AEILNALAKKALYGEESQIPGAELDQTIRVAIEEFISVFKDLYLHVPKDTRRDVLEMFSKSQEAQSDPSHLELLWFEIKDLPKPQDISEEDWSKEKGNWKDILGITD</sequence>
<comment type="caution">
    <text evidence="1">The sequence shown here is derived from an EMBL/GenBank/DDBJ whole genome shotgun (WGS) entry which is preliminary data.</text>
</comment>
<reference evidence="1 2" key="1">
    <citation type="journal article" date="2020" name="Biotechnol. Biofuels">
        <title>New insights from the biogas microbiome by comprehensive genome-resolved metagenomics of nearly 1600 species originating from multiple anaerobic digesters.</title>
        <authorList>
            <person name="Campanaro S."/>
            <person name="Treu L."/>
            <person name="Rodriguez-R L.M."/>
            <person name="Kovalovszki A."/>
            <person name="Ziels R.M."/>
            <person name="Maus I."/>
            <person name="Zhu X."/>
            <person name="Kougias P.G."/>
            <person name="Basile A."/>
            <person name="Luo G."/>
            <person name="Schluter A."/>
            <person name="Konstantinidis K.T."/>
            <person name="Angelidaki I."/>
        </authorList>
    </citation>
    <scope>NUCLEOTIDE SEQUENCE [LARGE SCALE GENOMIC DNA]</scope>
    <source>
        <strain evidence="1">AS27yjCOA_65</strain>
    </source>
</reference>
<evidence type="ECO:0000313" key="1">
    <source>
        <dbReference type="EMBL" id="NMC64258.1"/>
    </source>
</evidence>
<dbReference type="EMBL" id="JAAZON010000633">
    <property type="protein sequence ID" value="NMC64258.1"/>
    <property type="molecule type" value="Genomic_DNA"/>
</dbReference>
<name>A0A7X9IKM4_9DELT</name>
<feature type="non-terminal residue" evidence="1">
    <location>
        <position position="1"/>
    </location>
</feature>
<protein>
    <submittedName>
        <fullName evidence="1">Uncharacterized protein</fullName>
    </submittedName>
</protein>